<dbReference type="InterPro" id="IPR005880">
    <property type="entry name" value="Ribosomal_uL2_bac/org-type"/>
</dbReference>
<dbReference type="InterPro" id="IPR022671">
    <property type="entry name" value="Ribosomal_uL2_CS"/>
</dbReference>
<protein>
    <recommendedName>
        <fullName evidence="7">Large ribosomal subunit protein uL2m</fullName>
    </recommendedName>
</protein>
<keyword evidence="3 11" id="KW-0689">Ribosomal protein</keyword>
<evidence type="ECO:0000256" key="4">
    <source>
        <dbReference type="ARBA" id="ARBA00023128"/>
    </source>
</evidence>
<proteinExistence type="inferred from homology"/>
<name>A0AAJ6CLR7_9BASI</name>
<sequence length="453" mass="50914">MSLEEKTAPPLFYAPIAVSSMSSLARGMSMPLRKCMHRGMWQHAAISTARAAPAIQPLERLGSGASVAVHADGTPVAVPAPTEDVRRMRSRRESRWLKKQQKLRVRENRKKNTIAARLGIEENKVSPYVRTDQQFKMFKPITPSIRWLRYPLNPHLHRGKPVRELTVAQRKTGGRNHHGHITVRGRGGGHRRRLRLVDFYRWEPGEQKVVRIEYDPGRSAHIALIEHSETKRLSYILAPDGLVAGDTVESYRHMMQHKQQQHSDDTVNLGIFRTQAIRPGNVLPLRMIPIGTTIHAISLLPLGPAKLVRSAGTFGQLVTFSSLRKNVETDENADLAQQHTHAQVRLSSGEVRVVPIDCCAAIGTVSNKDHQHARLGKAGRSRWLGRRPKVRGVAMNPVDHPHGGGRGKSKSNKHPRSIYGFPLKFQRTRSPNSRNGNRMVVRPRPRRNGKRTG</sequence>
<evidence type="ECO:0000256" key="2">
    <source>
        <dbReference type="ARBA" id="ARBA00005636"/>
    </source>
</evidence>
<dbReference type="NCBIfam" id="TIGR01171">
    <property type="entry name" value="rplB_bact"/>
    <property type="match status" value="1"/>
</dbReference>
<dbReference type="PANTHER" id="PTHR13691:SF5">
    <property type="entry name" value="LARGE RIBOSOMAL SUBUNIT PROTEIN UL2M"/>
    <property type="match status" value="1"/>
</dbReference>
<comment type="similarity">
    <text evidence="2">Belongs to the universal ribosomal protein uL2 family.</text>
</comment>
<dbReference type="GO" id="GO:0003723">
    <property type="term" value="F:RNA binding"/>
    <property type="evidence" value="ECO:0007669"/>
    <property type="project" value="InterPro"/>
</dbReference>
<gene>
    <name evidence="11" type="primary">RML2</name>
    <name evidence="11" type="ORF">MARU1_001647</name>
</gene>
<dbReference type="AlphaFoldDB" id="A0AAJ6CLR7"/>
<comment type="function">
    <text evidence="6">Component of the mitochondrial ribosome (mitoribosome), a dedicated translation machinery responsible for the synthesis of mitochondrial genome-encoded proteins, including at least some of the essential transmembrane subunits of the mitochondrial respiratory chain. The mitoribosomes are attached to the mitochondrial inner membrane and translation products are cotranslationally integrated into the membrane.</text>
</comment>
<organism evidence="11 12">
    <name type="scientific">Malassezia arunalokei</name>
    <dbReference type="NCBI Taxonomy" id="1514897"/>
    <lineage>
        <taxon>Eukaryota</taxon>
        <taxon>Fungi</taxon>
        <taxon>Dikarya</taxon>
        <taxon>Basidiomycota</taxon>
        <taxon>Ustilaginomycotina</taxon>
        <taxon>Malasseziomycetes</taxon>
        <taxon>Malasseziales</taxon>
        <taxon>Malasseziaceae</taxon>
        <taxon>Malassezia</taxon>
    </lineage>
</organism>
<feature type="compositionally biased region" description="Basic residues" evidence="8">
    <location>
        <begin position="403"/>
        <end position="416"/>
    </location>
</feature>
<dbReference type="SMART" id="SM01382">
    <property type="entry name" value="Ribosomal_L2_C"/>
    <property type="match status" value="1"/>
</dbReference>
<dbReference type="Pfam" id="PF00181">
    <property type="entry name" value="Ribosomal_L2_N"/>
    <property type="match status" value="1"/>
</dbReference>
<dbReference type="InterPro" id="IPR008991">
    <property type="entry name" value="Translation_prot_SH3-like_sf"/>
</dbReference>
<keyword evidence="4" id="KW-0496">Mitochondrion</keyword>
<dbReference type="InterPro" id="IPR014722">
    <property type="entry name" value="Rib_uL2_dom2"/>
</dbReference>
<evidence type="ECO:0000256" key="5">
    <source>
        <dbReference type="ARBA" id="ARBA00023274"/>
    </source>
</evidence>
<dbReference type="Gene3D" id="2.40.50.140">
    <property type="entry name" value="Nucleic acid-binding proteins"/>
    <property type="match status" value="1"/>
</dbReference>
<dbReference type="InterPro" id="IPR022669">
    <property type="entry name" value="Ribosomal_uL2_C"/>
</dbReference>
<evidence type="ECO:0000313" key="12">
    <source>
        <dbReference type="Proteomes" id="UP001217582"/>
    </source>
</evidence>
<dbReference type="SMART" id="SM01383">
    <property type="entry name" value="Ribosomal_L2"/>
    <property type="match status" value="1"/>
</dbReference>
<dbReference type="GO" id="GO:0016740">
    <property type="term" value="F:transferase activity"/>
    <property type="evidence" value="ECO:0007669"/>
    <property type="project" value="InterPro"/>
</dbReference>
<keyword evidence="12" id="KW-1185">Reference proteome</keyword>
<dbReference type="SUPFAM" id="SSF50249">
    <property type="entry name" value="Nucleic acid-binding proteins"/>
    <property type="match status" value="1"/>
</dbReference>
<dbReference type="Gene3D" id="4.10.950.10">
    <property type="entry name" value="Ribosomal protein L2, domain 3"/>
    <property type="match status" value="1"/>
</dbReference>
<evidence type="ECO:0000256" key="1">
    <source>
        <dbReference type="ARBA" id="ARBA00004173"/>
    </source>
</evidence>
<evidence type="ECO:0000259" key="10">
    <source>
        <dbReference type="SMART" id="SM01383"/>
    </source>
</evidence>
<dbReference type="InterPro" id="IPR022666">
    <property type="entry name" value="Ribosomal_uL2_RNA-bd_dom"/>
</dbReference>
<evidence type="ECO:0000259" key="9">
    <source>
        <dbReference type="SMART" id="SM01382"/>
    </source>
</evidence>
<dbReference type="InterPro" id="IPR012340">
    <property type="entry name" value="NA-bd_OB-fold"/>
</dbReference>
<dbReference type="GO" id="GO:0003735">
    <property type="term" value="F:structural constituent of ribosome"/>
    <property type="evidence" value="ECO:0007669"/>
    <property type="project" value="InterPro"/>
</dbReference>
<dbReference type="FunFam" id="2.40.50.140:FF:000128">
    <property type="entry name" value="50S ribosomal protein L2"/>
    <property type="match status" value="1"/>
</dbReference>
<dbReference type="FunFam" id="4.10.950.10:FF:000001">
    <property type="entry name" value="50S ribosomal protein L2"/>
    <property type="match status" value="1"/>
</dbReference>
<comment type="subcellular location">
    <subcellularLocation>
        <location evidence="1">Mitochondrion</location>
    </subcellularLocation>
</comment>
<dbReference type="Proteomes" id="UP001217582">
    <property type="component" value="Chromosome 3"/>
</dbReference>
<evidence type="ECO:0000256" key="6">
    <source>
        <dbReference type="ARBA" id="ARBA00037226"/>
    </source>
</evidence>
<dbReference type="InterPro" id="IPR014726">
    <property type="entry name" value="Ribosomal_uL2_dom3"/>
</dbReference>
<dbReference type="EMBL" id="CP119918">
    <property type="protein sequence ID" value="WFD15625.1"/>
    <property type="molecule type" value="Genomic_DNA"/>
</dbReference>
<reference evidence="11 12" key="1">
    <citation type="submission" date="2023-03" db="EMBL/GenBank/DDBJ databases">
        <title>Mating type loci evolution in Malassezia.</title>
        <authorList>
            <person name="Coelho M.A."/>
        </authorList>
    </citation>
    <scope>NUCLEOTIDE SEQUENCE [LARGE SCALE GENOMIC DNA]</scope>
    <source>
        <strain evidence="11 12">CBS 13387</strain>
    </source>
</reference>
<accession>A0AAJ6CLR7</accession>
<evidence type="ECO:0000256" key="8">
    <source>
        <dbReference type="SAM" id="MobiDB-lite"/>
    </source>
</evidence>
<dbReference type="GO" id="GO:0005762">
    <property type="term" value="C:mitochondrial large ribosomal subunit"/>
    <property type="evidence" value="ECO:0007669"/>
    <property type="project" value="TreeGrafter"/>
</dbReference>
<dbReference type="GO" id="GO:0032543">
    <property type="term" value="P:mitochondrial translation"/>
    <property type="evidence" value="ECO:0007669"/>
    <property type="project" value="TreeGrafter"/>
</dbReference>
<dbReference type="Gene3D" id="2.30.30.30">
    <property type="match status" value="1"/>
</dbReference>
<dbReference type="SUPFAM" id="SSF50104">
    <property type="entry name" value="Translation proteins SH3-like domain"/>
    <property type="match status" value="1"/>
</dbReference>
<dbReference type="PROSITE" id="PS00467">
    <property type="entry name" value="RIBOSOMAL_L2"/>
    <property type="match status" value="1"/>
</dbReference>
<feature type="compositionally biased region" description="Basic residues" evidence="8">
    <location>
        <begin position="441"/>
        <end position="453"/>
    </location>
</feature>
<evidence type="ECO:0000313" key="11">
    <source>
        <dbReference type="EMBL" id="WFD15625.1"/>
    </source>
</evidence>
<keyword evidence="5" id="KW-0687">Ribonucleoprotein</keyword>
<dbReference type="InterPro" id="IPR002171">
    <property type="entry name" value="Ribosomal_uL2"/>
</dbReference>
<dbReference type="Pfam" id="PF03947">
    <property type="entry name" value="Ribosomal_L2_C"/>
    <property type="match status" value="1"/>
</dbReference>
<feature type="region of interest" description="Disordered" evidence="8">
    <location>
        <begin position="393"/>
        <end position="453"/>
    </location>
</feature>
<feature type="domain" description="Large ribosomal subunit protein uL2 RNA-binding" evidence="10">
    <location>
        <begin position="174"/>
        <end position="250"/>
    </location>
</feature>
<dbReference type="PANTHER" id="PTHR13691">
    <property type="entry name" value="RIBOSOMAL PROTEIN L2"/>
    <property type="match status" value="1"/>
</dbReference>
<evidence type="ECO:0000256" key="7">
    <source>
        <dbReference type="ARBA" id="ARBA00069872"/>
    </source>
</evidence>
<evidence type="ECO:0000256" key="3">
    <source>
        <dbReference type="ARBA" id="ARBA00022980"/>
    </source>
</evidence>
<feature type="domain" description="Large ribosomal subunit protein uL2 C-terminal" evidence="9">
    <location>
        <begin position="277"/>
        <end position="422"/>
    </location>
</feature>